<name>A0A4R4ERK1_9BACL</name>
<evidence type="ECO:0000313" key="2">
    <source>
        <dbReference type="Proteomes" id="UP000295418"/>
    </source>
</evidence>
<dbReference type="Proteomes" id="UP000295418">
    <property type="component" value="Unassembled WGS sequence"/>
</dbReference>
<dbReference type="OrthoDB" id="2078085at2"/>
<proteinExistence type="predicted"/>
<dbReference type="AlphaFoldDB" id="A0A4R4ERK1"/>
<reference evidence="1 2" key="1">
    <citation type="submission" date="2019-03" db="EMBL/GenBank/DDBJ databases">
        <authorList>
            <person name="Kim M.K.M."/>
        </authorList>
    </citation>
    <scope>NUCLEOTIDE SEQUENCE [LARGE SCALE GENOMIC DNA]</scope>
    <source>
        <strain evidence="1 2">18JY21-1</strain>
    </source>
</reference>
<evidence type="ECO:0000313" key="1">
    <source>
        <dbReference type="EMBL" id="TCZ81068.1"/>
    </source>
</evidence>
<sequence>MRTRGEFIMDTFLLHSGEQEVQKLLEVLTIPQGERVPSHFRGHTIIGWGRFRNDEQRTQMLQPVQAVLRCANIDRRNALLHTYGIKTLSSHGNLTKYHKELYPYSYIIPVFQLDALTVFRKKESGLLMLRGRIKGPASYEDIGLNHQAFRVKRAVREAVKAVYALGLDYGVVTVGVPSSGHTLILDVDPEPMLDDKLAELFADAIMKYDQALYEQTRNPQPIMLGADPEFLLLSKQGKVVAASRYVERQGEVGCDGTVNRGDETLHPLAELRPQPSESPAELADHVQQALQTAAQRFSSPDLHWVAGGMPVPGFALGGHIHISRTLLHTPLLRALDNYLALPLLLVESEESLRRRPRYGTLGDYRRQPHGGFEYRTLPSWLAAPAIAQGTFALAKLIAENYAQLTRRPLSDPEVTAMYYRGQKQQLLPIVSVLWQDLERLPTYGLYAAELGRLKNLVFQMRTWDEKEDFRHLWQISMPPAVPQHS</sequence>
<evidence type="ECO:0008006" key="3">
    <source>
        <dbReference type="Google" id="ProtNLM"/>
    </source>
</evidence>
<gene>
    <name evidence="1" type="ORF">E0485_01950</name>
</gene>
<keyword evidence="2" id="KW-1185">Reference proteome</keyword>
<comment type="caution">
    <text evidence="1">The sequence shown here is derived from an EMBL/GenBank/DDBJ whole genome shotgun (WGS) entry which is preliminary data.</text>
</comment>
<accession>A0A4R4ERK1</accession>
<organism evidence="1 2">
    <name type="scientific">Paenibacillus albiflavus</name>
    <dbReference type="NCBI Taxonomy" id="2545760"/>
    <lineage>
        <taxon>Bacteria</taxon>
        <taxon>Bacillati</taxon>
        <taxon>Bacillota</taxon>
        <taxon>Bacilli</taxon>
        <taxon>Bacillales</taxon>
        <taxon>Paenibacillaceae</taxon>
        <taxon>Paenibacillus</taxon>
    </lineage>
</organism>
<protein>
    <recommendedName>
        <fullName evidence="3">Phage phiEco32-like COOH.NH2 ligase-type 2</fullName>
    </recommendedName>
</protein>
<dbReference type="InterPro" id="IPR025681">
    <property type="entry name" value="COOH-NH2_lig"/>
</dbReference>
<dbReference type="Pfam" id="PF14395">
    <property type="entry name" value="COOH-NH2_lig"/>
    <property type="match status" value="1"/>
</dbReference>
<dbReference type="EMBL" id="SKFG01000001">
    <property type="protein sequence ID" value="TCZ81068.1"/>
    <property type="molecule type" value="Genomic_DNA"/>
</dbReference>